<dbReference type="InterPro" id="IPR003594">
    <property type="entry name" value="HATPase_dom"/>
</dbReference>
<dbReference type="eggNOG" id="COG3920">
    <property type="taxonomic scope" value="Bacteria"/>
</dbReference>
<feature type="transmembrane region" description="Helical" evidence="8">
    <location>
        <begin position="177"/>
        <end position="199"/>
    </location>
</feature>
<keyword evidence="8" id="KW-1133">Transmembrane helix</keyword>
<dbReference type="GO" id="GO:0004673">
    <property type="term" value="F:protein histidine kinase activity"/>
    <property type="evidence" value="ECO:0007669"/>
    <property type="project" value="UniProtKB-EC"/>
</dbReference>
<dbReference type="AlphaFoldDB" id="V5WD38"/>
<dbReference type="InterPro" id="IPR011495">
    <property type="entry name" value="Sig_transdc_His_kin_sub2_dim/P"/>
</dbReference>
<keyword evidence="4" id="KW-0808">Transferase</keyword>
<dbReference type="InterPro" id="IPR036890">
    <property type="entry name" value="HATPase_C_sf"/>
</dbReference>
<evidence type="ECO:0000256" key="6">
    <source>
        <dbReference type="ARBA" id="ARBA00022777"/>
    </source>
</evidence>
<dbReference type="Pfam" id="PF07568">
    <property type="entry name" value="HisKA_2"/>
    <property type="match status" value="1"/>
</dbReference>
<proteinExistence type="predicted"/>
<dbReference type="OrthoDB" id="9767435at2"/>
<dbReference type="PANTHER" id="PTHR41523">
    <property type="entry name" value="TWO-COMPONENT SYSTEM SENSOR PROTEIN"/>
    <property type="match status" value="1"/>
</dbReference>
<dbReference type="Gene3D" id="3.30.450.20">
    <property type="entry name" value="PAS domain"/>
    <property type="match status" value="1"/>
</dbReference>
<evidence type="ECO:0000313" key="10">
    <source>
        <dbReference type="EMBL" id="AHC13707.1"/>
    </source>
</evidence>
<evidence type="ECO:0000256" key="4">
    <source>
        <dbReference type="ARBA" id="ARBA00022679"/>
    </source>
</evidence>
<dbReference type="SUPFAM" id="SSF55874">
    <property type="entry name" value="ATPase domain of HSP90 chaperone/DNA topoisomerase II/histidine kinase"/>
    <property type="match status" value="1"/>
</dbReference>
<keyword evidence="5" id="KW-0547">Nucleotide-binding</keyword>
<feature type="transmembrane region" description="Helical" evidence="8">
    <location>
        <begin position="87"/>
        <end position="110"/>
    </location>
</feature>
<evidence type="ECO:0000256" key="5">
    <source>
        <dbReference type="ARBA" id="ARBA00022741"/>
    </source>
</evidence>
<dbReference type="RefSeq" id="WP_024266640.1">
    <property type="nucleotide sequence ID" value="NC_023035.1"/>
</dbReference>
<keyword evidence="7" id="KW-0067">ATP-binding</keyword>
<evidence type="ECO:0000313" key="11">
    <source>
        <dbReference type="Proteomes" id="UP000018680"/>
    </source>
</evidence>
<comment type="catalytic activity">
    <reaction evidence="1">
        <text>ATP + protein L-histidine = ADP + protein N-phospho-L-histidine.</text>
        <dbReference type="EC" id="2.7.13.3"/>
    </reaction>
</comment>
<keyword evidence="6" id="KW-0418">Kinase</keyword>
<feature type="domain" description="Histidine kinase" evidence="9">
    <location>
        <begin position="382"/>
        <end position="576"/>
    </location>
</feature>
<dbReference type="InterPro" id="IPR035965">
    <property type="entry name" value="PAS-like_dom_sf"/>
</dbReference>
<dbReference type="HOGENOM" id="CLU_466827_0_0_12"/>
<dbReference type="KEGG" id="slr:L21SP2_0265"/>
<keyword evidence="8" id="KW-0812">Transmembrane</keyword>
<dbReference type="Gene3D" id="3.30.565.10">
    <property type="entry name" value="Histidine kinase-like ATPase, C-terminal domain"/>
    <property type="match status" value="1"/>
</dbReference>
<dbReference type="SMART" id="SM00387">
    <property type="entry name" value="HATPase_c"/>
    <property type="match status" value="1"/>
</dbReference>
<dbReference type="InterPro" id="IPR005467">
    <property type="entry name" value="His_kinase_dom"/>
</dbReference>
<keyword evidence="3" id="KW-0597">Phosphoprotein</keyword>
<evidence type="ECO:0000256" key="8">
    <source>
        <dbReference type="SAM" id="Phobius"/>
    </source>
</evidence>
<evidence type="ECO:0000256" key="7">
    <source>
        <dbReference type="ARBA" id="ARBA00022840"/>
    </source>
</evidence>
<feature type="transmembrane region" description="Helical" evidence="8">
    <location>
        <begin position="54"/>
        <end position="75"/>
    </location>
</feature>
<evidence type="ECO:0000256" key="1">
    <source>
        <dbReference type="ARBA" id="ARBA00000085"/>
    </source>
</evidence>
<keyword evidence="11" id="KW-1185">Reference proteome</keyword>
<dbReference type="SUPFAM" id="SSF55785">
    <property type="entry name" value="PYP-like sensor domain (PAS domain)"/>
    <property type="match status" value="1"/>
</dbReference>
<dbReference type="Proteomes" id="UP000018680">
    <property type="component" value="Chromosome"/>
</dbReference>
<organism evidence="10 11">
    <name type="scientific">Salinispira pacifica</name>
    <dbReference type="NCBI Taxonomy" id="1307761"/>
    <lineage>
        <taxon>Bacteria</taxon>
        <taxon>Pseudomonadati</taxon>
        <taxon>Spirochaetota</taxon>
        <taxon>Spirochaetia</taxon>
        <taxon>Spirochaetales</taxon>
        <taxon>Spirochaetaceae</taxon>
        <taxon>Salinispira</taxon>
    </lineage>
</organism>
<dbReference type="Pfam" id="PF02518">
    <property type="entry name" value="HATPase_c"/>
    <property type="match status" value="1"/>
</dbReference>
<dbReference type="PANTHER" id="PTHR41523:SF8">
    <property type="entry name" value="ETHYLENE RESPONSE SENSOR PROTEIN"/>
    <property type="match status" value="1"/>
</dbReference>
<accession>V5WD38</accession>
<feature type="transmembrane region" description="Helical" evidence="8">
    <location>
        <begin position="116"/>
        <end position="137"/>
    </location>
</feature>
<keyword evidence="8" id="KW-0472">Membrane</keyword>
<dbReference type="EC" id="2.7.13.3" evidence="2"/>
<name>V5WD38_9SPIO</name>
<protein>
    <recommendedName>
        <fullName evidence="2">histidine kinase</fullName>
        <ecNumber evidence="2">2.7.13.3</ecNumber>
    </recommendedName>
</protein>
<evidence type="ECO:0000259" key="9">
    <source>
        <dbReference type="PROSITE" id="PS50109"/>
    </source>
</evidence>
<dbReference type="GO" id="GO:0005524">
    <property type="term" value="F:ATP binding"/>
    <property type="evidence" value="ECO:0007669"/>
    <property type="project" value="UniProtKB-KW"/>
</dbReference>
<gene>
    <name evidence="10" type="ORF">L21SP2_0265</name>
</gene>
<sequence length="584" mass="65221">MSTWFLPELRKILVFGGYNLVLAAVMGLGSWYLFRMGARWKTRLSENAGTRLIHIGQVILYTLCTALSGLYALALGQDLFLTGAVNLIAAATVFAGLPAGMFSSLAAMAVNPLTFANVQIAGLGGLLLLPLFVRPFFRRGGGAGWLRQLWPAAVASLCCIFLNARQSPSITADWMDFLLFSLALLVINSAGYALLYLFIRIPGENRLLIQTLSSREENYRQLLEHAPISLWEEDFSVLAEYIRQHPEEFVSGRMEHIVKNSWRYFSMISILSTNRATLQLLGAENAEELMRRLPESRTPEFTHALAQEIIAVRDGKTFFMTGTSIRNFQGELLNVVLQWSVLPGHETDYRRVLVSIVDITQTAVQARELAFADAQQEQLIGEVHHRVRNSLAIAYSIMGLELEEMESPELRELYASSMNRIQAIALIHTKLYKNDEILAMDLAGYLDDLIGIITSQTSESRISCRLHCPSRTVHIDQVLPLGIMLNEMVINSQKHAFSRDQTDPQIVIRVEFSGNSCSFRYSDNGRGMDPGILDREGGSSLGTSLLNSLALQLGGRLSYNYRDGWSVFLLKFPLEDVSLQEAVT</sequence>
<dbReference type="EMBL" id="CP006939">
    <property type="protein sequence ID" value="AHC13707.1"/>
    <property type="molecule type" value="Genomic_DNA"/>
</dbReference>
<reference evidence="10 11" key="1">
    <citation type="journal article" date="2015" name="Stand. Genomic Sci.">
        <title>Complete genome sequence and description of Salinispira pacifica gen. nov., sp. nov., a novel spirochaete isolated form a hypersaline microbial mat.</title>
        <authorList>
            <person name="Ben Hania W."/>
            <person name="Joseph M."/>
            <person name="Schumann P."/>
            <person name="Bunk B."/>
            <person name="Fiebig A."/>
            <person name="Sproer C."/>
            <person name="Klenk H.P."/>
            <person name="Fardeau M.L."/>
            <person name="Spring S."/>
        </authorList>
    </citation>
    <scope>NUCLEOTIDE SEQUENCE [LARGE SCALE GENOMIC DNA]</scope>
    <source>
        <strain evidence="10 11">L21-RPul-D2</strain>
    </source>
</reference>
<evidence type="ECO:0000256" key="3">
    <source>
        <dbReference type="ARBA" id="ARBA00022553"/>
    </source>
</evidence>
<evidence type="ECO:0000256" key="2">
    <source>
        <dbReference type="ARBA" id="ARBA00012438"/>
    </source>
</evidence>
<dbReference type="STRING" id="1307761.L21SP2_0265"/>
<dbReference type="PROSITE" id="PS50109">
    <property type="entry name" value="HIS_KIN"/>
    <property type="match status" value="1"/>
</dbReference>
<feature type="transmembrane region" description="Helical" evidence="8">
    <location>
        <begin position="12"/>
        <end position="34"/>
    </location>
</feature>